<keyword evidence="2" id="KW-1185">Reference proteome</keyword>
<protein>
    <submittedName>
        <fullName evidence="1">Uncharacterized protein</fullName>
    </submittedName>
</protein>
<organism evidence="1 2">
    <name type="scientific">Alteromonas naphthalenivorans</name>
    <dbReference type="NCBI Taxonomy" id="715451"/>
    <lineage>
        <taxon>Bacteria</taxon>
        <taxon>Pseudomonadati</taxon>
        <taxon>Pseudomonadota</taxon>
        <taxon>Gammaproteobacteria</taxon>
        <taxon>Alteromonadales</taxon>
        <taxon>Alteromonadaceae</taxon>
        <taxon>Alteromonas/Salinimonas group</taxon>
        <taxon>Alteromonas</taxon>
    </lineage>
</organism>
<reference evidence="1 2" key="1">
    <citation type="journal article" date="2011" name="J. Bacteriol.">
        <title>Complete genome sequence of the polycyclic aromatic hydrocarbon-degrading bacterium Alteromonas sp. strain SN2.</title>
        <authorList>
            <person name="Jin H.M."/>
            <person name="Jeong H."/>
            <person name="Moon E.J."/>
            <person name="Math R.K."/>
            <person name="Lee K."/>
            <person name="Kim H.J."/>
            <person name="Jeon C.O."/>
            <person name="Oh T.K."/>
            <person name="Kim J.F."/>
        </authorList>
    </citation>
    <scope>NUCLEOTIDE SEQUENCE [LARGE SCALE GENOMIC DNA]</scope>
    <source>
        <strain evidence="2">JCM 17741 / KACC 18427 / KCTC 11700BP / SN2</strain>
    </source>
</reference>
<evidence type="ECO:0000313" key="2">
    <source>
        <dbReference type="Proteomes" id="UP000000683"/>
    </source>
</evidence>
<dbReference type="HOGENOM" id="CLU_3179393_0_0_6"/>
<proteinExistence type="predicted"/>
<name>F5Z6R3_ALTNA</name>
<dbReference type="KEGG" id="alt:ambt_20425"/>
<gene>
    <name evidence="1" type="ordered locus">ambt_20425</name>
</gene>
<dbReference type="AlphaFoldDB" id="F5Z6R3"/>
<dbReference type="EMBL" id="CP002339">
    <property type="protein sequence ID" value="AEF05576.1"/>
    <property type="molecule type" value="Genomic_DNA"/>
</dbReference>
<dbReference type="Proteomes" id="UP000000683">
    <property type="component" value="Chromosome"/>
</dbReference>
<accession>F5Z6R3</accession>
<sequence length="46" mass="5379">MAHSTITVCFVQCKLTPFTLFYRIFYNFSGTIKEDVKTLKIIDCKN</sequence>
<evidence type="ECO:0000313" key="1">
    <source>
        <dbReference type="EMBL" id="AEF05576.1"/>
    </source>
</evidence>